<name>D7EAY1_METEZ</name>
<dbReference type="OrthoDB" id="85362at2157"/>
<dbReference type="PANTHER" id="PTHR12608:SF1">
    <property type="entry name" value="TRANSMEMBRANE PROTEIN 165"/>
    <property type="match status" value="1"/>
</dbReference>
<feature type="transmembrane region" description="Helical" evidence="6">
    <location>
        <begin position="165"/>
        <end position="187"/>
    </location>
</feature>
<evidence type="ECO:0000256" key="1">
    <source>
        <dbReference type="ARBA" id="ARBA00004141"/>
    </source>
</evidence>
<dbReference type="GeneID" id="9347300"/>
<dbReference type="PANTHER" id="PTHR12608">
    <property type="entry name" value="TRANSMEMBRANE PROTEIN HTP-1 RELATED"/>
    <property type="match status" value="1"/>
</dbReference>
<evidence type="ECO:0008006" key="9">
    <source>
        <dbReference type="Google" id="ProtNLM"/>
    </source>
</evidence>
<gene>
    <name evidence="7" type="ordered locus">Metev_1658</name>
</gene>
<dbReference type="GO" id="GO:0016020">
    <property type="term" value="C:membrane"/>
    <property type="evidence" value="ECO:0007669"/>
    <property type="project" value="UniProtKB-SubCell"/>
</dbReference>
<comment type="similarity">
    <text evidence="2">Belongs to the GDT1 family.</text>
</comment>
<feature type="transmembrane region" description="Helical" evidence="6">
    <location>
        <begin position="133"/>
        <end position="153"/>
    </location>
</feature>
<dbReference type="InterPro" id="IPR001727">
    <property type="entry name" value="GDT1-like"/>
</dbReference>
<dbReference type="RefSeq" id="WP_013195063.1">
    <property type="nucleotide sequence ID" value="NC_014253.1"/>
</dbReference>
<keyword evidence="8" id="KW-1185">Reference proteome</keyword>
<evidence type="ECO:0000256" key="3">
    <source>
        <dbReference type="ARBA" id="ARBA00022692"/>
    </source>
</evidence>
<evidence type="ECO:0000256" key="2">
    <source>
        <dbReference type="ARBA" id="ARBA00009190"/>
    </source>
</evidence>
<keyword evidence="3 6" id="KW-0812">Transmembrane</keyword>
<protein>
    <recommendedName>
        <fullName evidence="9">GDT1 family protein</fullName>
    </recommendedName>
</protein>
<evidence type="ECO:0000256" key="5">
    <source>
        <dbReference type="ARBA" id="ARBA00023136"/>
    </source>
</evidence>
<proteinExistence type="inferred from homology"/>
<comment type="subcellular location">
    <subcellularLocation>
        <location evidence="1">Membrane</location>
        <topology evidence="1">Multi-pass membrane protein</topology>
    </subcellularLocation>
</comment>
<reference evidence="7 8" key="1">
    <citation type="submission" date="2010-06" db="EMBL/GenBank/DDBJ databases">
        <title>Complete sequence chromosome of Methanohalobium evestigatum Z-7303.</title>
        <authorList>
            <consortium name="US DOE Joint Genome Institute"/>
            <person name="Lucas S."/>
            <person name="Copeland A."/>
            <person name="Lapidus A."/>
            <person name="Cheng J.-F."/>
            <person name="Bruce D."/>
            <person name="Goodwin L."/>
            <person name="Pitluck S."/>
            <person name="Saunders E."/>
            <person name="Detter J.C."/>
            <person name="Han C."/>
            <person name="Tapia R."/>
            <person name="Land M."/>
            <person name="Hauser L."/>
            <person name="Kyrpides N."/>
            <person name="Mikhailova N."/>
            <person name="Sieprawska-Lupa M."/>
            <person name="Whitman W.B."/>
            <person name="Anderson I."/>
            <person name="Woyke T."/>
        </authorList>
    </citation>
    <scope>NUCLEOTIDE SEQUENCE [LARGE SCALE GENOMIC DNA]</scope>
    <source>
        <strain evidence="8">ATCC BAA-1072 / DSM 3721 / NBRC 107634 / OCM 161 / Z-7303</strain>
    </source>
</reference>
<sequence>MIQDILIPFFLVGLAEFGDKTQLSILVLSTKTGKYVHLIAGILLSFIIVDGLAIFFGNLVTNFLPVDYITILAGSIFIIFGALTLYHLNGYENEELPELKSPFLSGFTLILLSELGDKSLIAVTLFATKYEPFYVFAGTITALMILSVLTVYSGKVIMSRINSKIVQKFAGSLFFILGIWFYLSLFFN</sequence>
<evidence type="ECO:0000313" key="7">
    <source>
        <dbReference type="EMBL" id="ADI74498.1"/>
    </source>
</evidence>
<dbReference type="HOGENOM" id="CLU_040186_2_1_2"/>
<dbReference type="STRING" id="644295.Metev_1658"/>
<accession>D7EAY1</accession>
<dbReference type="AlphaFoldDB" id="D7EAY1"/>
<keyword evidence="5 6" id="KW-0472">Membrane</keyword>
<dbReference type="Pfam" id="PF01169">
    <property type="entry name" value="GDT1"/>
    <property type="match status" value="2"/>
</dbReference>
<dbReference type="EMBL" id="CP002069">
    <property type="protein sequence ID" value="ADI74498.1"/>
    <property type="molecule type" value="Genomic_DNA"/>
</dbReference>
<dbReference type="KEGG" id="mev:Metev_1658"/>
<keyword evidence="4 6" id="KW-1133">Transmembrane helix</keyword>
<feature type="transmembrane region" description="Helical" evidence="6">
    <location>
        <begin position="35"/>
        <end position="56"/>
    </location>
</feature>
<evidence type="ECO:0000256" key="4">
    <source>
        <dbReference type="ARBA" id="ARBA00022989"/>
    </source>
</evidence>
<dbReference type="Proteomes" id="UP000000391">
    <property type="component" value="Chromosome"/>
</dbReference>
<organism evidence="7 8">
    <name type="scientific">Methanohalobium evestigatum (strain ATCC BAA-1072 / DSM 3721 / NBRC 107634 / OCM 161 / Z-7303)</name>
    <dbReference type="NCBI Taxonomy" id="644295"/>
    <lineage>
        <taxon>Archaea</taxon>
        <taxon>Methanobacteriati</taxon>
        <taxon>Methanobacteriota</taxon>
        <taxon>Stenosarchaea group</taxon>
        <taxon>Methanomicrobia</taxon>
        <taxon>Methanosarcinales</taxon>
        <taxon>Methanosarcinaceae</taxon>
        <taxon>Methanohalobium</taxon>
    </lineage>
</organism>
<feature type="transmembrane region" description="Helical" evidence="6">
    <location>
        <begin position="68"/>
        <end position="91"/>
    </location>
</feature>
<evidence type="ECO:0000256" key="6">
    <source>
        <dbReference type="SAM" id="Phobius"/>
    </source>
</evidence>
<evidence type="ECO:0000313" key="8">
    <source>
        <dbReference type="Proteomes" id="UP000000391"/>
    </source>
</evidence>
<dbReference type="GO" id="GO:0046873">
    <property type="term" value="F:metal ion transmembrane transporter activity"/>
    <property type="evidence" value="ECO:0007669"/>
    <property type="project" value="InterPro"/>
</dbReference>